<dbReference type="AlphaFoldDB" id="A0A1I8IJK6"/>
<feature type="transmembrane region" description="Helical" evidence="8">
    <location>
        <begin position="870"/>
        <end position="893"/>
    </location>
</feature>
<dbReference type="GO" id="GO:0005886">
    <property type="term" value="C:plasma membrane"/>
    <property type="evidence" value="ECO:0007669"/>
    <property type="project" value="TreeGrafter"/>
</dbReference>
<dbReference type="SUPFAM" id="SSF111352">
    <property type="entry name" value="Ammonium transporter"/>
    <property type="match status" value="1"/>
</dbReference>
<feature type="transmembrane region" description="Helical" evidence="8">
    <location>
        <begin position="558"/>
        <end position="583"/>
    </location>
</feature>
<dbReference type="InterPro" id="IPR001905">
    <property type="entry name" value="Ammonium_transpt"/>
</dbReference>
<evidence type="ECO:0000256" key="3">
    <source>
        <dbReference type="ARBA" id="ARBA00022448"/>
    </source>
</evidence>
<dbReference type="NCBIfam" id="TIGR00836">
    <property type="entry name" value="amt"/>
    <property type="match status" value="1"/>
</dbReference>
<keyword evidence="7" id="KW-0924">Ammonia transport</keyword>
<dbReference type="GO" id="GO:0097272">
    <property type="term" value="P:ammonium homeostasis"/>
    <property type="evidence" value="ECO:0007669"/>
    <property type="project" value="TreeGrafter"/>
</dbReference>
<evidence type="ECO:0000313" key="11">
    <source>
        <dbReference type="Proteomes" id="UP000095280"/>
    </source>
</evidence>
<evidence type="ECO:0000256" key="6">
    <source>
        <dbReference type="ARBA" id="ARBA00023136"/>
    </source>
</evidence>
<name>A0A1I8IJK6_9PLAT</name>
<dbReference type="GO" id="GO:0008519">
    <property type="term" value="F:ammonium channel activity"/>
    <property type="evidence" value="ECO:0007669"/>
    <property type="project" value="InterPro"/>
</dbReference>
<evidence type="ECO:0000256" key="7">
    <source>
        <dbReference type="ARBA" id="ARBA00023177"/>
    </source>
</evidence>
<evidence type="ECO:0000256" key="9">
    <source>
        <dbReference type="SAM" id="SignalP"/>
    </source>
</evidence>
<dbReference type="Proteomes" id="UP000095280">
    <property type="component" value="Unplaced"/>
</dbReference>
<evidence type="ECO:0000256" key="4">
    <source>
        <dbReference type="ARBA" id="ARBA00022692"/>
    </source>
</evidence>
<feature type="transmembrane region" description="Helical" evidence="8">
    <location>
        <begin position="595"/>
        <end position="614"/>
    </location>
</feature>
<feature type="transmembrane region" description="Helical" evidence="8">
    <location>
        <begin position="775"/>
        <end position="794"/>
    </location>
</feature>
<feature type="transmembrane region" description="Helical" evidence="8">
    <location>
        <begin position="800"/>
        <end position="821"/>
    </location>
</feature>
<comment type="subcellular location">
    <subcellularLocation>
        <location evidence="1">Membrane</location>
        <topology evidence="1">Multi-pass membrane protein</topology>
    </subcellularLocation>
</comment>
<keyword evidence="3" id="KW-0813">Transport</keyword>
<comment type="similarity">
    <text evidence="2">Belongs to the ammonia transporter channel (TC 1.A.11.2) family.</text>
</comment>
<dbReference type="InterPro" id="IPR036291">
    <property type="entry name" value="NAD(P)-bd_dom_sf"/>
</dbReference>
<accession>A0A1I8IJK6</accession>
<keyword evidence="11" id="KW-1185">Reference proteome</keyword>
<feature type="transmembrane region" description="Helical" evidence="8">
    <location>
        <begin position="749"/>
        <end position="768"/>
    </location>
</feature>
<dbReference type="FunFam" id="1.10.3430.10:FF:000010">
    <property type="entry name" value="Ammonium transporter"/>
    <property type="match status" value="1"/>
</dbReference>
<dbReference type="PANTHER" id="PTHR11730">
    <property type="entry name" value="AMMONIUM TRANSPORTER"/>
    <property type="match status" value="1"/>
</dbReference>
<dbReference type="SUPFAM" id="SSF51735">
    <property type="entry name" value="NAD(P)-binding Rossmann-fold domains"/>
    <property type="match status" value="1"/>
</dbReference>
<keyword evidence="9" id="KW-0732">Signal</keyword>
<sequence length="1082" mass="118063">MRLLLPTLLASAPARVVLVSSESHRSTSITRETFDEAHLNQTNPRLYRGTAGLPQYGDSKLCNVLTARFVDKHFASRGIRAFSVHPGNMVFTGIQRQWWLSRLVFVLARPFTKTVEQGAATSVLAAFDPTIEQYGGGYFNNCTPCETSDLGRDPQLTDRLWRISDSLLRRCESEWLAEAPRVPALASLRWTSALLTFSDLLVNLSRDSTLVAMRLAILFAVFLCATWEFGHCSDCPSFTRRLARLCLRDEFLINASSVRVANDATCGLACIERGPRCQGYRLATSVGCQLFEFDRCSVAVNVPESECSLRKLDWVFVRHRAGLPRGRLCPDGFGHGWLGSVYKLLDVADWNEGLARCDRVSEGLKASFTGVDGCESMTNHGLTKFADGNNAAEVTHLHWIKANVNSGRSFFVGGFRPGGSTWDPWFWRGCNSSFLPEVWGYGQPNEGVSADRSNVWSTHSSGIDDVTYKYSSIGQALCECQHQIMGWNITELARQIHQLEAQVNATNDSLNDYFRCIASILIWFMQCGFAFLEAGAVRSKNVTNILIKNMMDSFVGGIAYYLFGYALAFGEPGSFFCGTRYWALHNLSSSEYSHVFLNYVFASTSATIVSGAVAERCEFAAYMFYTVLIAGFAYPIATHWAWSDSGWLRQGANVTYWNGESGVSGFQDHAGSGVVHLLGGTSAFVAACILKPRLHRFDPATGKPRDIRGHSVPVVSLGAFILFFGFFAFNGGSLNHITGKGDGVVVATAMLNTCISGCVAAFITLILVRLHSKTWSLLSAVNGALAGMVSICAGCNSYQPWAAVIVGFLAPYFYLAVARLVLKFRVDDPLEAVGVHFGGGLLGLLAVPFLKDGDGLVFGAHPRGGMDLLWQLIGACAISGWSAAASFIIFGVLHLLGMFRVPAEVEEKGLDIPKHGEPAYPLMAYGHGWGEKISRRQGSSAQVLPSTRNRDRLFNDMNLPEVGAAIRTIGEGGSEGVGGGSGPPAATTMKRQSRLFPPLLGWLLLIFLNSQFATESTALQSAESSAFSTDYGSHLAMKRQSRLFPPLLGWLLLIFLNSQFATESTALQSAESSAFSTDYGSH</sequence>
<dbReference type="InterPro" id="IPR024041">
    <property type="entry name" value="NH4_transpt_AmtB-like_dom"/>
</dbReference>
<dbReference type="InterPro" id="IPR029020">
    <property type="entry name" value="Ammonium/urea_transptr"/>
</dbReference>
<evidence type="ECO:0000313" key="12">
    <source>
        <dbReference type="WBParaSite" id="maker-uti_cns_0013417-snap-gene-0.2-mRNA-1"/>
    </source>
</evidence>
<feature type="transmembrane region" description="Helical" evidence="8">
    <location>
        <begin position="517"/>
        <end position="537"/>
    </location>
</feature>
<feature type="transmembrane region" description="Helical" evidence="8">
    <location>
        <begin position="621"/>
        <end position="642"/>
    </location>
</feature>
<evidence type="ECO:0000256" key="1">
    <source>
        <dbReference type="ARBA" id="ARBA00004141"/>
    </source>
</evidence>
<evidence type="ECO:0000256" key="2">
    <source>
        <dbReference type="ARBA" id="ARBA00005887"/>
    </source>
</evidence>
<reference evidence="12" key="1">
    <citation type="submission" date="2016-11" db="UniProtKB">
        <authorList>
            <consortium name="WormBaseParasite"/>
        </authorList>
    </citation>
    <scope>IDENTIFICATION</scope>
</reference>
<organism evidence="11 12">
    <name type="scientific">Macrostomum lignano</name>
    <dbReference type="NCBI Taxonomy" id="282301"/>
    <lineage>
        <taxon>Eukaryota</taxon>
        <taxon>Metazoa</taxon>
        <taxon>Spiralia</taxon>
        <taxon>Lophotrochozoa</taxon>
        <taxon>Platyhelminthes</taxon>
        <taxon>Rhabditophora</taxon>
        <taxon>Macrostomorpha</taxon>
        <taxon>Macrostomida</taxon>
        <taxon>Macrostomidae</taxon>
        <taxon>Macrostomum</taxon>
    </lineage>
</organism>
<feature type="domain" description="Ammonium transporter AmtB-like" evidence="10">
    <location>
        <begin position="516"/>
        <end position="920"/>
    </location>
</feature>
<proteinExistence type="inferred from homology"/>
<feature type="signal peptide" evidence="9">
    <location>
        <begin position="1"/>
        <end position="21"/>
    </location>
</feature>
<feature type="chain" id="PRO_5009321003" evidence="9">
    <location>
        <begin position="22"/>
        <end position="1082"/>
    </location>
</feature>
<dbReference type="Gene3D" id="1.10.3430.10">
    <property type="entry name" value="Ammonium transporter AmtB like domains"/>
    <property type="match status" value="1"/>
</dbReference>
<keyword evidence="6 8" id="KW-0472">Membrane</keyword>
<protein>
    <submittedName>
        <fullName evidence="12">Ammonium_transp domain-containing protein</fullName>
    </submittedName>
</protein>
<feature type="transmembrane region" description="Helical" evidence="8">
    <location>
        <begin position="670"/>
        <end position="690"/>
    </location>
</feature>
<evidence type="ECO:0000256" key="8">
    <source>
        <dbReference type="SAM" id="Phobius"/>
    </source>
</evidence>
<dbReference type="Gene3D" id="3.40.50.720">
    <property type="entry name" value="NAD(P)-binding Rossmann-like Domain"/>
    <property type="match status" value="1"/>
</dbReference>
<keyword evidence="4 8" id="KW-0812">Transmembrane</keyword>
<feature type="transmembrane region" description="Helical" evidence="8">
    <location>
        <begin position="833"/>
        <end position="850"/>
    </location>
</feature>
<dbReference type="PANTHER" id="PTHR11730:SF6">
    <property type="entry name" value="AMMONIUM TRANSPORTER"/>
    <property type="match status" value="1"/>
</dbReference>
<dbReference type="Pfam" id="PF00909">
    <property type="entry name" value="Ammonium_transp"/>
    <property type="match status" value="1"/>
</dbReference>
<keyword evidence="5 8" id="KW-1133">Transmembrane helix</keyword>
<dbReference type="WBParaSite" id="maker-uti_cns_0013417-snap-gene-0.2-mRNA-1">
    <property type="protein sequence ID" value="maker-uti_cns_0013417-snap-gene-0.2-mRNA-1"/>
    <property type="gene ID" value="maker-uti_cns_0013417-snap-gene-0.2"/>
</dbReference>
<evidence type="ECO:0000259" key="10">
    <source>
        <dbReference type="Pfam" id="PF00909"/>
    </source>
</evidence>
<feature type="transmembrane region" description="Helical" evidence="8">
    <location>
        <begin position="711"/>
        <end position="729"/>
    </location>
</feature>
<evidence type="ECO:0000256" key="5">
    <source>
        <dbReference type="ARBA" id="ARBA00022989"/>
    </source>
</evidence>